<organism evidence="2 3">
    <name type="scientific">Trichonephila inaurata madagascariensis</name>
    <dbReference type="NCBI Taxonomy" id="2747483"/>
    <lineage>
        <taxon>Eukaryota</taxon>
        <taxon>Metazoa</taxon>
        <taxon>Ecdysozoa</taxon>
        <taxon>Arthropoda</taxon>
        <taxon>Chelicerata</taxon>
        <taxon>Arachnida</taxon>
        <taxon>Araneae</taxon>
        <taxon>Araneomorphae</taxon>
        <taxon>Entelegynae</taxon>
        <taxon>Araneoidea</taxon>
        <taxon>Nephilidae</taxon>
        <taxon>Trichonephila</taxon>
        <taxon>Trichonephila inaurata</taxon>
    </lineage>
</organism>
<accession>A0A8X6XVN8</accession>
<evidence type="ECO:0000313" key="2">
    <source>
        <dbReference type="EMBL" id="GFY61087.1"/>
    </source>
</evidence>
<dbReference type="AlphaFoldDB" id="A0A8X6XVN8"/>
<evidence type="ECO:0000313" key="3">
    <source>
        <dbReference type="Proteomes" id="UP000886998"/>
    </source>
</evidence>
<keyword evidence="3" id="KW-1185">Reference proteome</keyword>
<dbReference type="Proteomes" id="UP000886998">
    <property type="component" value="Unassembled WGS sequence"/>
</dbReference>
<dbReference type="OrthoDB" id="6436978at2759"/>
<protein>
    <submittedName>
        <fullName evidence="2">Uncharacterized protein</fullName>
    </submittedName>
</protein>
<gene>
    <name evidence="2" type="ORF">TNIN_433881</name>
    <name evidence="1" type="ORF">TNIN_443091</name>
</gene>
<sequence length="163" mass="18479">MALYAKFSHLVCRLRNVSKKSNDNLASVSEEIASIHKILLNPRIVKPSMIDLSQSTFKVLEEIKSQLSNQDPIKHKENILEANRMLKNISNFLQIEESEIVLPTPDSGNNKNVTGQFSFFSTRIERKISSHLTKPSFEESINILKALIDDVTIPESDHQAFCL</sequence>
<dbReference type="EMBL" id="BMAV01013418">
    <property type="protein sequence ID" value="GFY61087.1"/>
    <property type="molecule type" value="Genomic_DNA"/>
</dbReference>
<name>A0A8X6XVN8_9ARAC</name>
<evidence type="ECO:0000313" key="1">
    <source>
        <dbReference type="EMBL" id="GFY52599.1"/>
    </source>
</evidence>
<proteinExistence type="predicted"/>
<dbReference type="EMBL" id="BMAV01008765">
    <property type="protein sequence ID" value="GFY52599.1"/>
    <property type="molecule type" value="Genomic_DNA"/>
</dbReference>
<reference evidence="2" key="1">
    <citation type="submission" date="2020-08" db="EMBL/GenBank/DDBJ databases">
        <title>Multicomponent nature underlies the extraordinary mechanical properties of spider dragline silk.</title>
        <authorList>
            <person name="Kono N."/>
            <person name="Nakamura H."/>
            <person name="Mori M."/>
            <person name="Yoshida Y."/>
            <person name="Ohtoshi R."/>
            <person name="Malay A.D."/>
            <person name="Moran D.A.P."/>
            <person name="Tomita M."/>
            <person name="Numata K."/>
            <person name="Arakawa K."/>
        </authorList>
    </citation>
    <scope>NUCLEOTIDE SEQUENCE</scope>
</reference>
<comment type="caution">
    <text evidence="2">The sequence shown here is derived from an EMBL/GenBank/DDBJ whole genome shotgun (WGS) entry which is preliminary data.</text>
</comment>